<comment type="caution">
    <text evidence="7">The sequence shown here is derived from an EMBL/GenBank/DDBJ whole genome shotgun (WGS) entry which is preliminary data.</text>
</comment>
<dbReference type="PANTHER" id="PTHR43774:SF1">
    <property type="entry name" value="PEPTIDE METHIONINE SULFOXIDE REDUCTASE MSRA 2"/>
    <property type="match status" value="1"/>
</dbReference>
<keyword evidence="5" id="KW-0732">Signal</keyword>
<evidence type="ECO:0000256" key="4">
    <source>
        <dbReference type="HAMAP-Rule" id="MF_01401"/>
    </source>
</evidence>
<dbReference type="EMBL" id="QYCN01000014">
    <property type="protein sequence ID" value="RIY10063.1"/>
    <property type="molecule type" value="Genomic_DNA"/>
</dbReference>
<evidence type="ECO:0000313" key="7">
    <source>
        <dbReference type="EMBL" id="RIY10063.1"/>
    </source>
</evidence>
<dbReference type="Pfam" id="PF01625">
    <property type="entry name" value="PMSR"/>
    <property type="match status" value="1"/>
</dbReference>
<reference evidence="7 8" key="2">
    <citation type="submission" date="2019-01" db="EMBL/GenBank/DDBJ databases">
        <title>Hymenobacter humicola sp. nov., isolated from soils in Antarctica.</title>
        <authorList>
            <person name="Sedlacek I."/>
            <person name="Holochova P."/>
            <person name="Kralova S."/>
            <person name="Pantucek R."/>
            <person name="Stankova E."/>
            <person name="Vrbovska V."/>
            <person name="Kristofova L."/>
            <person name="Svec P."/>
            <person name="Busse H.-J."/>
        </authorList>
    </citation>
    <scope>NUCLEOTIDE SEQUENCE [LARGE SCALE GENOMIC DNA]</scope>
    <source>
        <strain evidence="7 8">CCM 8852</strain>
    </source>
</reference>
<comment type="catalytic activity">
    <reaction evidence="3 4">
        <text>[thioredoxin]-disulfide + L-methionine + H2O = L-methionine (S)-S-oxide + [thioredoxin]-dithiol</text>
        <dbReference type="Rhea" id="RHEA:19993"/>
        <dbReference type="Rhea" id="RHEA-COMP:10698"/>
        <dbReference type="Rhea" id="RHEA-COMP:10700"/>
        <dbReference type="ChEBI" id="CHEBI:15377"/>
        <dbReference type="ChEBI" id="CHEBI:29950"/>
        <dbReference type="ChEBI" id="CHEBI:50058"/>
        <dbReference type="ChEBI" id="CHEBI:57844"/>
        <dbReference type="ChEBI" id="CHEBI:58772"/>
        <dbReference type="EC" id="1.8.4.11"/>
    </reaction>
</comment>
<feature type="chain" id="PRO_5019046677" description="Peptide methionine sulfoxide reductase MsrA" evidence="5">
    <location>
        <begin position="29"/>
        <end position="228"/>
    </location>
</feature>
<evidence type="ECO:0000256" key="3">
    <source>
        <dbReference type="ARBA" id="ARBA00048782"/>
    </source>
</evidence>
<dbReference type="Gene3D" id="3.30.1060.10">
    <property type="entry name" value="Peptide methionine sulphoxide reductase MsrA"/>
    <property type="match status" value="1"/>
</dbReference>
<evidence type="ECO:0000313" key="8">
    <source>
        <dbReference type="Proteomes" id="UP000284250"/>
    </source>
</evidence>
<dbReference type="Proteomes" id="UP000284250">
    <property type="component" value="Unassembled WGS sequence"/>
</dbReference>
<keyword evidence="1 4" id="KW-0560">Oxidoreductase</keyword>
<feature type="signal peptide" evidence="5">
    <location>
        <begin position="1"/>
        <end position="28"/>
    </location>
</feature>
<evidence type="ECO:0000256" key="5">
    <source>
        <dbReference type="SAM" id="SignalP"/>
    </source>
</evidence>
<organism evidence="7 8">
    <name type="scientific">Hymenobacter rubripertinctus</name>
    <dbReference type="NCBI Taxonomy" id="2029981"/>
    <lineage>
        <taxon>Bacteria</taxon>
        <taxon>Pseudomonadati</taxon>
        <taxon>Bacteroidota</taxon>
        <taxon>Cytophagia</taxon>
        <taxon>Cytophagales</taxon>
        <taxon>Hymenobacteraceae</taxon>
        <taxon>Hymenobacter</taxon>
    </lineage>
</organism>
<dbReference type="NCBIfam" id="TIGR00401">
    <property type="entry name" value="msrA"/>
    <property type="match status" value="1"/>
</dbReference>
<dbReference type="PROSITE" id="PS51257">
    <property type="entry name" value="PROKAR_LIPOPROTEIN"/>
    <property type="match status" value="1"/>
</dbReference>
<proteinExistence type="inferred from homology"/>
<evidence type="ECO:0000259" key="6">
    <source>
        <dbReference type="Pfam" id="PF01625"/>
    </source>
</evidence>
<reference evidence="7 8" key="1">
    <citation type="submission" date="2018-09" db="EMBL/GenBank/DDBJ databases">
        <authorList>
            <person name="Zeman M."/>
            <person name="Pardy F."/>
        </authorList>
    </citation>
    <scope>NUCLEOTIDE SEQUENCE [LARGE SCALE GENOMIC DNA]</scope>
    <source>
        <strain evidence="7 8">CCM 8852</strain>
    </source>
</reference>
<dbReference type="InterPro" id="IPR036509">
    <property type="entry name" value="Met_Sox_Rdtase_MsrA_sf"/>
</dbReference>
<dbReference type="EC" id="1.8.4.11" evidence="4"/>
<keyword evidence="8" id="KW-1185">Reference proteome</keyword>
<sequence length="228" mass="25265">MSNFLKNSVAALLILLLASCTERRPAEAQQESSPLARSTAGPAPTNLKGLATATFAGGCFWCTEETFEELRGVRAVVSGYSGGREANPTYEEVGRGQTSHAESVEIYYDPRQISFATLVDVFFRAAHDPTTLNRQGPDAGAQYRSIAFYRTPEEKKIIEAAIARVDASQQYGNPIVTQVVAFQKFWPAEGYHQGYFRLHPQEGYVRSVSAPKVEKFRHKFPELLKSPL</sequence>
<dbReference type="GO" id="GO:0008113">
    <property type="term" value="F:peptide-methionine (S)-S-oxide reductase activity"/>
    <property type="evidence" value="ECO:0007669"/>
    <property type="project" value="UniProtKB-UniRule"/>
</dbReference>
<dbReference type="HAMAP" id="MF_01401">
    <property type="entry name" value="MsrA"/>
    <property type="match status" value="1"/>
</dbReference>
<comment type="similarity">
    <text evidence="4">Belongs to the MsrA Met sulfoxide reductase family.</text>
</comment>
<feature type="active site" evidence="4">
    <location>
        <position position="59"/>
    </location>
</feature>
<dbReference type="RefSeq" id="WP_119655843.1">
    <property type="nucleotide sequence ID" value="NZ_JBHUOI010000015.1"/>
</dbReference>
<dbReference type="PANTHER" id="PTHR43774">
    <property type="entry name" value="PEPTIDE METHIONINE SULFOXIDE REDUCTASE"/>
    <property type="match status" value="1"/>
</dbReference>
<feature type="domain" description="Peptide methionine sulphoxide reductase MsrA" evidence="6">
    <location>
        <begin position="52"/>
        <end position="204"/>
    </location>
</feature>
<evidence type="ECO:0000256" key="2">
    <source>
        <dbReference type="ARBA" id="ARBA00047806"/>
    </source>
</evidence>
<dbReference type="GO" id="GO:0033744">
    <property type="term" value="F:L-methionine:thioredoxin-disulfide S-oxidoreductase activity"/>
    <property type="evidence" value="ECO:0007669"/>
    <property type="project" value="RHEA"/>
</dbReference>
<protein>
    <recommendedName>
        <fullName evidence="4">Peptide methionine sulfoxide reductase MsrA</fullName>
        <shortName evidence="4">Protein-methionine-S-oxide reductase</shortName>
        <ecNumber evidence="4">1.8.4.11</ecNumber>
    </recommendedName>
    <alternativeName>
        <fullName evidence="4">Peptide-methionine (S)-S-oxide reductase</fullName>
        <shortName evidence="4">Peptide Met(O) reductase</shortName>
    </alternativeName>
</protein>
<name>A0A418QY15_9BACT</name>
<evidence type="ECO:0000256" key="1">
    <source>
        <dbReference type="ARBA" id="ARBA00023002"/>
    </source>
</evidence>
<dbReference type="SUPFAM" id="SSF55068">
    <property type="entry name" value="Peptide methionine sulfoxide reductase"/>
    <property type="match status" value="1"/>
</dbReference>
<dbReference type="AlphaFoldDB" id="A0A418QY15"/>
<gene>
    <name evidence="4 7" type="primary">msrA</name>
    <name evidence="7" type="ORF">D0T11_11020</name>
</gene>
<comment type="function">
    <text evidence="4">Has an important function as a repair enzyme for proteins that have been inactivated by oxidation. Catalyzes the reversible oxidation-reduction of methionine sulfoxide in proteins to methionine.</text>
</comment>
<comment type="catalytic activity">
    <reaction evidence="2 4">
        <text>L-methionyl-[protein] + [thioredoxin]-disulfide + H2O = L-methionyl-(S)-S-oxide-[protein] + [thioredoxin]-dithiol</text>
        <dbReference type="Rhea" id="RHEA:14217"/>
        <dbReference type="Rhea" id="RHEA-COMP:10698"/>
        <dbReference type="Rhea" id="RHEA-COMP:10700"/>
        <dbReference type="Rhea" id="RHEA-COMP:12313"/>
        <dbReference type="Rhea" id="RHEA-COMP:12315"/>
        <dbReference type="ChEBI" id="CHEBI:15377"/>
        <dbReference type="ChEBI" id="CHEBI:16044"/>
        <dbReference type="ChEBI" id="CHEBI:29950"/>
        <dbReference type="ChEBI" id="CHEBI:44120"/>
        <dbReference type="ChEBI" id="CHEBI:50058"/>
        <dbReference type="EC" id="1.8.4.11"/>
    </reaction>
</comment>
<dbReference type="InterPro" id="IPR002569">
    <property type="entry name" value="Met_Sox_Rdtase_MsrA_dom"/>
</dbReference>
<accession>A0A418QY15</accession>
<dbReference type="OrthoDB" id="4174719at2"/>